<evidence type="ECO:0000256" key="1">
    <source>
        <dbReference type="SAM" id="Phobius"/>
    </source>
</evidence>
<sequence length="87" mass="9804">MPGLSARSACPVCLVRVIWVAWVAWVIWVIWVIWVVWVVCLDGDAGCHRILTPRCRSSGPAAKVLRMQWCYRFSEPALGGHGGDRIR</sequence>
<keyword evidence="1" id="KW-0472">Membrane</keyword>
<keyword evidence="1" id="KW-1133">Transmembrane helix</keyword>
<organism evidence="2 3">
    <name type="scientific">Actinopolymorpha singaporensis</name>
    <dbReference type="NCBI Taxonomy" id="117157"/>
    <lineage>
        <taxon>Bacteria</taxon>
        <taxon>Bacillati</taxon>
        <taxon>Actinomycetota</taxon>
        <taxon>Actinomycetes</taxon>
        <taxon>Propionibacteriales</taxon>
        <taxon>Actinopolymorphaceae</taxon>
        <taxon>Actinopolymorpha</taxon>
    </lineage>
</organism>
<dbReference type="Proteomes" id="UP000198983">
    <property type="component" value="Chromosome I"/>
</dbReference>
<name>A0A1H1XFX6_9ACTN</name>
<keyword evidence="3" id="KW-1185">Reference proteome</keyword>
<evidence type="ECO:0000313" key="3">
    <source>
        <dbReference type="Proteomes" id="UP000198983"/>
    </source>
</evidence>
<dbReference type="AlphaFoldDB" id="A0A1H1XFX6"/>
<reference evidence="2 3" key="1">
    <citation type="submission" date="2016-10" db="EMBL/GenBank/DDBJ databases">
        <authorList>
            <person name="de Groot N.N."/>
        </authorList>
    </citation>
    <scope>NUCLEOTIDE SEQUENCE [LARGE SCALE GENOMIC DNA]</scope>
    <source>
        <strain evidence="2 3">DSM 22024</strain>
    </source>
</reference>
<evidence type="ECO:0000313" key="2">
    <source>
        <dbReference type="EMBL" id="SDT08175.1"/>
    </source>
</evidence>
<feature type="transmembrane region" description="Helical" evidence="1">
    <location>
        <begin position="12"/>
        <end position="37"/>
    </location>
</feature>
<keyword evidence="1" id="KW-0812">Transmembrane</keyword>
<protein>
    <submittedName>
        <fullName evidence="2">Uncharacterized protein</fullName>
    </submittedName>
</protein>
<accession>A0A1H1XFX6</accession>
<gene>
    <name evidence="2" type="ORF">SAMN04489717_4964</name>
</gene>
<dbReference type="EMBL" id="LT629732">
    <property type="protein sequence ID" value="SDT08175.1"/>
    <property type="molecule type" value="Genomic_DNA"/>
</dbReference>
<proteinExistence type="predicted"/>
<dbReference type="STRING" id="117157.SAMN04489717_4964"/>